<dbReference type="InterPro" id="IPR010343">
    <property type="entry name" value="ArAE_1"/>
</dbReference>
<evidence type="ECO:0000313" key="7">
    <source>
        <dbReference type="EMBL" id="KQL52800.1"/>
    </source>
</evidence>
<keyword evidence="3 6" id="KW-0812">Transmembrane</keyword>
<gene>
    <name evidence="7" type="ORF">AN964_04210</name>
</gene>
<feature type="transmembrane region" description="Helical" evidence="6">
    <location>
        <begin position="37"/>
        <end position="54"/>
    </location>
</feature>
<keyword evidence="2" id="KW-1003">Cell membrane</keyword>
<evidence type="ECO:0000313" key="8">
    <source>
        <dbReference type="Proteomes" id="UP000051888"/>
    </source>
</evidence>
<keyword evidence="4 6" id="KW-1133">Transmembrane helix</keyword>
<keyword evidence="5 6" id="KW-0472">Membrane</keyword>
<feature type="transmembrane region" description="Helical" evidence="6">
    <location>
        <begin position="61"/>
        <end position="77"/>
    </location>
</feature>
<dbReference type="Proteomes" id="UP000051888">
    <property type="component" value="Unassembled WGS sequence"/>
</dbReference>
<evidence type="ECO:0008006" key="9">
    <source>
        <dbReference type="Google" id="ProtNLM"/>
    </source>
</evidence>
<keyword evidence="8" id="KW-1185">Reference proteome</keyword>
<dbReference type="RefSeq" id="WP_055738507.1">
    <property type="nucleotide sequence ID" value="NZ_JAAIWL010000015.1"/>
</dbReference>
<sequence>MKWRIFNRFGLTLYVIKTALAAGLAWYAASLISHNQYPYFAALGGILTVQVTVVDSINKGVYRVVGIIGGVFVSVIIREFLPLNAGSITLVVLVGMAIFTAFRLNSQIISQVGVSSILVLAFGGQPGYSVDRILETFIGCIIAVLLNIFLIPPNPIPEAEKRVLDLSKHASNVLKNLAIAYREQCLKPIDMPYVQELVSETEKSYQAVQFAQQSLRFSPILQKRRSQFLALAKVISRYELITVQIRGIACGLVDLDRRNSPMEELIKAISDTAICVGLFAEREITPSAELKEKLAFSIEQAKSYQNKCLHIIHQLDDLTVLRDIASILADLNRILVEVNSSTHFITEKKITLKR</sequence>
<dbReference type="AlphaFoldDB" id="A0A0Q3TFC4"/>
<dbReference type="Pfam" id="PF06081">
    <property type="entry name" value="ArAE_1"/>
    <property type="match status" value="1"/>
</dbReference>
<evidence type="ECO:0000256" key="2">
    <source>
        <dbReference type="ARBA" id="ARBA00022475"/>
    </source>
</evidence>
<dbReference type="OrthoDB" id="848621at2"/>
<reference evidence="7 8" key="1">
    <citation type="submission" date="2015-09" db="EMBL/GenBank/DDBJ databases">
        <title>Genome sequencing project for genomic taxonomy and phylogenomics of Bacillus-like bacteria.</title>
        <authorList>
            <person name="Liu B."/>
            <person name="Wang J."/>
            <person name="Zhu Y."/>
            <person name="Liu G."/>
            <person name="Chen Q."/>
            <person name="Chen Z."/>
            <person name="Lan J."/>
            <person name="Che J."/>
            <person name="Ge C."/>
            <person name="Shi H."/>
            <person name="Pan Z."/>
            <person name="Liu X."/>
        </authorList>
    </citation>
    <scope>NUCLEOTIDE SEQUENCE [LARGE SCALE GENOMIC DNA]</scope>
    <source>
        <strain evidence="7 8">LMG 18435</strain>
    </source>
</reference>
<feature type="transmembrane region" description="Helical" evidence="6">
    <location>
        <begin position="133"/>
        <end position="152"/>
    </location>
</feature>
<dbReference type="EMBL" id="LJJC01000004">
    <property type="protein sequence ID" value="KQL52800.1"/>
    <property type="molecule type" value="Genomic_DNA"/>
</dbReference>
<name>A0A0Q3TFC4_9BACI</name>
<evidence type="ECO:0000256" key="5">
    <source>
        <dbReference type="ARBA" id="ARBA00023136"/>
    </source>
</evidence>
<comment type="subcellular location">
    <subcellularLocation>
        <location evidence="1">Cell membrane</location>
        <topology evidence="1">Multi-pass membrane protein</topology>
    </subcellularLocation>
</comment>
<evidence type="ECO:0000256" key="4">
    <source>
        <dbReference type="ARBA" id="ARBA00022989"/>
    </source>
</evidence>
<dbReference type="PATRIC" id="fig|157838.3.peg.938"/>
<feature type="transmembrane region" description="Helical" evidence="6">
    <location>
        <begin position="83"/>
        <end position="102"/>
    </location>
</feature>
<evidence type="ECO:0000256" key="3">
    <source>
        <dbReference type="ARBA" id="ARBA00022692"/>
    </source>
</evidence>
<feature type="transmembrane region" description="Helical" evidence="6">
    <location>
        <begin position="109"/>
        <end position="127"/>
    </location>
</feature>
<accession>A0A0Q3TFC4</accession>
<evidence type="ECO:0000256" key="6">
    <source>
        <dbReference type="SAM" id="Phobius"/>
    </source>
</evidence>
<evidence type="ECO:0000256" key="1">
    <source>
        <dbReference type="ARBA" id="ARBA00004651"/>
    </source>
</evidence>
<proteinExistence type="predicted"/>
<comment type="caution">
    <text evidence="7">The sequence shown here is derived from an EMBL/GenBank/DDBJ whole genome shotgun (WGS) entry which is preliminary data.</text>
</comment>
<protein>
    <recommendedName>
        <fullName evidence="9">Aromatic acid exporter family protein</fullName>
    </recommendedName>
</protein>
<organism evidence="7 8">
    <name type="scientific">Heyndrickxia shackletonii</name>
    <dbReference type="NCBI Taxonomy" id="157838"/>
    <lineage>
        <taxon>Bacteria</taxon>
        <taxon>Bacillati</taxon>
        <taxon>Bacillota</taxon>
        <taxon>Bacilli</taxon>
        <taxon>Bacillales</taxon>
        <taxon>Bacillaceae</taxon>
        <taxon>Heyndrickxia</taxon>
    </lineage>
</organism>
<dbReference type="GO" id="GO:0005886">
    <property type="term" value="C:plasma membrane"/>
    <property type="evidence" value="ECO:0007669"/>
    <property type="project" value="UniProtKB-SubCell"/>
</dbReference>